<dbReference type="EMBL" id="JASPKY010000319">
    <property type="protein sequence ID" value="KAK9708955.1"/>
    <property type="molecule type" value="Genomic_DNA"/>
</dbReference>
<accession>A0AAW1JVH1</accession>
<dbReference type="InterPro" id="IPR023631">
    <property type="entry name" value="Amidase_dom"/>
</dbReference>
<dbReference type="Gene3D" id="3.90.1300.10">
    <property type="entry name" value="Amidase signature (AS) domain"/>
    <property type="match status" value="1"/>
</dbReference>
<keyword evidence="3" id="KW-1185">Reference proteome</keyword>
<dbReference type="PANTHER" id="PTHR43372:SF1">
    <property type="entry name" value="LD38433P"/>
    <property type="match status" value="1"/>
</dbReference>
<evidence type="ECO:0000313" key="3">
    <source>
        <dbReference type="Proteomes" id="UP001458880"/>
    </source>
</evidence>
<dbReference type="PIRSF" id="PIRSF001221">
    <property type="entry name" value="Amidase_fungi"/>
    <property type="match status" value="1"/>
</dbReference>
<dbReference type="AlphaFoldDB" id="A0AAW1JVH1"/>
<dbReference type="GO" id="GO:0012505">
    <property type="term" value="C:endomembrane system"/>
    <property type="evidence" value="ECO:0007669"/>
    <property type="project" value="TreeGrafter"/>
</dbReference>
<name>A0AAW1JVH1_POPJA</name>
<dbReference type="PANTHER" id="PTHR43372">
    <property type="entry name" value="FATTY-ACID AMIDE HYDROLASE"/>
    <property type="match status" value="1"/>
</dbReference>
<evidence type="ECO:0000259" key="1">
    <source>
        <dbReference type="Pfam" id="PF01425"/>
    </source>
</evidence>
<gene>
    <name evidence="2" type="ORF">QE152_g26895</name>
</gene>
<organism evidence="2 3">
    <name type="scientific">Popillia japonica</name>
    <name type="common">Japanese beetle</name>
    <dbReference type="NCBI Taxonomy" id="7064"/>
    <lineage>
        <taxon>Eukaryota</taxon>
        <taxon>Metazoa</taxon>
        <taxon>Ecdysozoa</taxon>
        <taxon>Arthropoda</taxon>
        <taxon>Hexapoda</taxon>
        <taxon>Insecta</taxon>
        <taxon>Pterygota</taxon>
        <taxon>Neoptera</taxon>
        <taxon>Endopterygota</taxon>
        <taxon>Coleoptera</taxon>
        <taxon>Polyphaga</taxon>
        <taxon>Scarabaeiformia</taxon>
        <taxon>Scarabaeidae</taxon>
        <taxon>Rutelinae</taxon>
        <taxon>Popillia</taxon>
    </lineage>
</organism>
<evidence type="ECO:0000313" key="2">
    <source>
        <dbReference type="EMBL" id="KAK9708955.1"/>
    </source>
</evidence>
<feature type="domain" description="Amidase" evidence="1">
    <location>
        <begin position="63"/>
        <end position="468"/>
    </location>
</feature>
<comment type="caution">
    <text evidence="2">The sequence shown here is derived from an EMBL/GenBank/DDBJ whole genome shotgun (WGS) entry which is preliminary data.</text>
</comment>
<dbReference type="Proteomes" id="UP001458880">
    <property type="component" value="Unassembled WGS sequence"/>
</dbReference>
<dbReference type="SUPFAM" id="SSF75304">
    <property type="entry name" value="Amidase signature (AS) enzymes"/>
    <property type="match status" value="1"/>
</dbReference>
<dbReference type="Pfam" id="PF01425">
    <property type="entry name" value="Amidase"/>
    <property type="match status" value="1"/>
</dbReference>
<dbReference type="InterPro" id="IPR052739">
    <property type="entry name" value="FAAH2"/>
</dbReference>
<proteinExistence type="predicted"/>
<sequence length="489" mass="54802">MNIFMVIYTTIRFIIDYTVDFLFGLYFNRTRQFISTPNNKLVLESATCLAQKIRKKEVTSEAVVKAFIDRINEVNPILNAVVDKRFEEALDEARQIDVDIRSLSITFGLVPRQYEFGEKDAKVVELMKKAGGILIGVTNIPQLNRWVESYNPVYGKTCNPYNTTRNVGGSTGGEACIIAARGSPIGIGTDIGGSIRIPAFRCGIFGHKPSNELISTAGLTFRTGVENPTMVTAGPVSAHSEDLMPLLKVLLDDNVNKLQLNKEVDIKKVKIYYMLAYNCFKSSPMPTVMQEVVLKCTHHFDSVSETKPKEVVFENTKYGTSMWMHMLTKEKDNFSKQIMNNNMEASPFGEIFKYIYRQSDLTIYSLINILNEKVFPKVNAEWAEHVMKQLKDEIIETLGDDGVLLCPSEAYPAGYHYTSVLRPYNFSCYSIWNALKVPVTQVPVGLNKDGLPIGIQVVGAPMHDHLCLAVAKELENAFGGYVPPFPVNN</sequence>
<dbReference type="InterPro" id="IPR036928">
    <property type="entry name" value="AS_sf"/>
</dbReference>
<protein>
    <submittedName>
        <fullName evidence="2">Amidase</fullName>
    </submittedName>
</protein>
<reference evidence="2 3" key="1">
    <citation type="journal article" date="2024" name="BMC Genomics">
        <title>De novo assembly and annotation of Popillia japonica's genome with initial clues to its potential as an invasive pest.</title>
        <authorList>
            <person name="Cucini C."/>
            <person name="Boschi S."/>
            <person name="Funari R."/>
            <person name="Cardaioli E."/>
            <person name="Iannotti N."/>
            <person name="Marturano G."/>
            <person name="Paoli F."/>
            <person name="Bruttini M."/>
            <person name="Carapelli A."/>
            <person name="Frati F."/>
            <person name="Nardi F."/>
        </authorList>
    </citation>
    <scope>NUCLEOTIDE SEQUENCE [LARGE SCALE GENOMIC DNA]</scope>
    <source>
        <strain evidence="2">DMR45628</strain>
    </source>
</reference>